<dbReference type="PROSITE" id="PS00070">
    <property type="entry name" value="ALDEHYDE_DEHYDR_CYS"/>
    <property type="match status" value="1"/>
</dbReference>
<dbReference type="InterPro" id="IPR016163">
    <property type="entry name" value="Ald_DH_C"/>
</dbReference>
<comment type="caution">
    <text evidence="3">The sequence shown here is derived from an EMBL/GenBank/DDBJ whole genome shotgun (WGS) entry which is preliminary data.</text>
</comment>
<accession>A0ABN7Q1V3</accession>
<keyword evidence="1 3" id="KW-0560">Oxidoreductase</keyword>
<dbReference type="Proteomes" id="UP000672657">
    <property type="component" value="Unassembled WGS sequence"/>
</dbReference>
<dbReference type="GO" id="GO:0009013">
    <property type="term" value="F:succinate-semialdehyde dehydrogenase [NAD(P)+] activity"/>
    <property type="evidence" value="ECO:0007669"/>
    <property type="project" value="UniProtKB-EC"/>
</dbReference>
<evidence type="ECO:0000313" key="4">
    <source>
        <dbReference type="Proteomes" id="UP000672657"/>
    </source>
</evidence>
<evidence type="ECO:0000313" key="3">
    <source>
        <dbReference type="EMBL" id="CAG2153646.1"/>
    </source>
</evidence>
<dbReference type="InterPro" id="IPR047110">
    <property type="entry name" value="GABD/Sad-like"/>
</dbReference>
<dbReference type="RefSeq" id="WP_211955421.1">
    <property type="nucleotide sequence ID" value="NZ_CAJPVI010000029.1"/>
</dbReference>
<dbReference type="Gene3D" id="3.40.309.10">
    <property type="entry name" value="Aldehyde Dehydrogenase, Chain A, domain 2"/>
    <property type="match status" value="1"/>
</dbReference>
<evidence type="ECO:0000256" key="1">
    <source>
        <dbReference type="ARBA" id="ARBA00023002"/>
    </source>
</evidence>
<gene>
    <name evidence="3" type="primary">sad_1</name>
    <name evidence="3" type="ORF">LMG26411_04433</name>
</gene>
<evidence type="ECO:0000259" key="2">
    <source>
        <dbReference type="Pfam" id="PF00171"/>
    </source>
</evidence>
<dbReference type="InterPro" id="IPR016160">
    <property type="entry name" value="Ald_DH_CS_CYS"/>
</dbReference>
<name>A0ABN7Q1V3_9BURK</name>
<feature type="domain" description="Aldehyde dehydrogenase" evidence="2">
    <location>
        <begin position="4"/>
        <end position="458"/>
    </location>
</feature>
<sequence length="465" mass="48788">MTNTNTITTYNPSTGAALQTYDAWTADQIERAVDAGHAAALAWGKQPLEVRVAAVRRLAEELRRQSQSMAELIAAEMGKVVPEAAGEMEKSAVTALYYADNAERILADEPVSIDGVDAWVSYEPIGLVLAVMPWNFPVWQVMRFAIPAITAGNGVLLKHSPNVTGCALALEQLFVDAGLPKHLVTTLVVAEPQVPQVIDGLIQDDRIAAVTLTGSNRAGAAVGAAAGRASKKSVLELGGSDAFIVLDDADLPAAVAAAVKARFHNAGQSCVCAKRFIVSEAIAKAFVERFVQGTQKLVVGNPMDPATQMGPLARADLRDALDQQVRRSLDAGAVLLAGGKAVDGPGNFYEATVLGNMQPGMAAFDEETFGPLAAIAIAKDDADAVRLANATPFGLSVSVWAGSNQRALDVARQITSGAAFINAITASDARIPFGGTKKSGYGRELAAAGIREFMNARTYWSVATN</sequence>
<dbReference type="InterPro" id="IPR015590">
    <property type="entry name" value="Aldehyde_DH_dom"/>
</dbReference>
<reference evidence="3 4" key="1">
    <citation type="submission" date="2021-03" db="EMBL/GenBank/DDBJ databases">
        <authorList>
            <person name="Peeters C."/>
        </authorList>
    </citation>
    <scope>NUCLEOTIDE SEQUENCE [LARGE SCALE GENOMIC DNA]</scope>
    <source>
        <strain evidence="3 4">LMG 26411</strain>
    </source>
</reference>
<dbReference type="PANTHER" id="PTHR43217:SF1">
    <property type="entry name" value="SUCCINATE SEMIALDEHYDE DEHYDROGENASE [NAD(P)+] SAD"/>
    <property type="match status" value="1"/>
</dbReference>
<dbReference type="InterPro" id="IPR016161">
    <property type="entry name" value="Ald_DH/histidinol_DH"/>
</dbReference>
<dbReference type="PANTHER" id="PTHR43217">
    <property type="entry name" value="SUCCINATE SEMIALDEHYDE DEHYDROGENASE [NAD(P)+] SAD"/>
    <property type="match status" value="1"/>
</dbReference>
<proteinExistence type="predicted"/>
<keyword evidence="4" id="KW-1185">Reference proteome</keyword>
<organism evidence="3 4">
    <name type="scientific">Cupriavidus numazuensis</name>
    <dbReference type="NCBI Taxonomy" id="221992"/>
    <lineage>
        <taxon>Bacteria</taxon>
        <taxon>Pseudomonadati</taxon>
        <taxon>Pseudomonadota</taxon>
        <taxon>Betaproteobacteria</taxon>
        <taxon>Burkholderiales</taxon>
        <taxon>Burkholderiaceae</taxon>
        <taxon>Cupriavidus</taxon>
    </lineage>
</organism>
<dbReference type="SUPFAM" id="SSF53720">
    <property type="entry name" value="ALDH-like"/>
    <property type="match status" value="1"/>
</dbReference>
<protein>
    <submittedName>
        <fullName evidence="3">Succinate semialdehyde dehydrogenase [NAD(P)+] Sad</fullName>
        <ecNumber evidence="3">1.2.1.16</ecNumber>
    </submittedName>
</protein>
<dbReference type="EMBL" id="CAJPVI010000029">
    <property type="protein sequence ID" value="CAG2153646.1"/>
    <property type="molecule type" value="Genomic_DNA"/>
</dbReference>
<dbReference type="Gene3D" id="3.40.605.10">
    <property type="entry name" value="Aldehyde Dehydrogenase, Chain A, domain 1"/>
    <property type="match status" value="1"/>
</dbReference>
<dbReference type="Pfam" id="PF00171">
    <property type="entry name" value="Aldedh"/>
    <property type="match status" value="1"/>
</dbReference>
<dbReference type="InterPro" id="IPR016162">
    <property type="entry name" value="Ald_DH_N"/>
</dbReference>
<dbReference type="EC" id="1.2.1.16" evidence="3"/>